<comment type="caution">
    <text evidence="2">The sequence shown here is derived from an EMBL/GenBank/DDBJ whole genome shotgun (WGS) entry which is preliminary data.</text>
</comment>
<keyword evidence="1" id="KW-0812">Transmembrane</keyword>
<feature type="transmembrane region" description="Helical" evidence="1">
    <location>
        <begin position="12"/>
        <end position="29"/>
    </location>
</feature>
<proteinExistence type="predicted"/>
<gene>
    <name evidence="2" type="ORF">GALL_407830</name>
</gene>
<dbReference type="AlphaFoldDB" id="A0A1J5Q2I9"/>
<accession>A0A1J5Q2I9</accession>
<protein>
    <submittedName>
        <fullName evidence="2">Cbb3-type cytochrome oxidase component FixQ</fullName>
    </submittedName>
</protein>
<reference evidence="2" key="1">
    <citation type="submission" date="2016-10" db="EMBL/GenBank/DDBJ databases">
        <title>Sequence of Gallionella enrichment culture.</title>
        <authorList>
            <person name="Poehlein A."/>
            <person name="Muehling M."/>
            <person name="Daniel R."/>
        </authorList>
    </citation>
    <scope>NUCLEOTIDE SEQUENCE</scope>
</reference>
<dbReference type="CDD" id="cd01324">
    <property type="entry name" value="cbb3_Oxidase_CcoQ"/>
    <property type="match status" value="1"/>
</dbReference>
<organism evidence="2">
    <name type="scientific">mine drainage metagenome</name>
    <dbReference type="NCBI Taxonomy" id="410659"/>
    <lineage>
        <taxon>unclassified sequences</taxon>
        <taxon>metagenomes</taxon>
        <taxon>ecological metagenomes</taxon>
    </lineage>
</organism>
<evidence type="ECO:0000256" key="1">
    <source>
        <dbReference type="SAM" id="Phobius"/>
    </source>
</evidence>
<dbReference type="Pfam" id="PF05545">
    <property type="entry name" value="FixQ"/>
    <property type="match status" value="1"/>
</dbReference>
<keyword evidence="1" id="KW-0472">Membrane</keyword>
<dbReference type="InterPro" id="IPR008621">
    <property type="entry name" value="Cbb3-typ_cyt_oxidase_comp"/>
</dbReference>
<keyword evidence="1" id="KW-1133">Transmembrane helix</keyword>
<name>A0A1J5Q2I9_9ZZZZ</name>
<sequence>MEFDVNTLRSWVTVVSFLTFVGSIAWAYTRKNASDFEQAANLPFEQD</sequence>
<dbReference type="EMBL" id="MLJW01001595">
    <property type="protein sequence ID" value="OIQ77520.1"/>
    <property type="molecule type" value="Genomic_DNA"/>
</dbReference>
<evidence type="ECO:0000313" key="2">
    <source>
        <dbReference type="EMBL" id="OIQ77520.1"/>
    </source>
</evidence>